<evidence type="ECO:0000313" key="2">
    <source>
        <dbReference type="EMBL" id="KMZ81715.1"/>
    </source>
</evidence>
<evidence type="ECO:0000313" key="3">
    <source>
        <dbReference type="Proteomes" id="UP000053562"/>
    </source>
</evidence>
<organism evidence="2 3">
    <name type="scientific">Plasmodium vivax India VII</name>
    <dbReference type="NCBI Taxonomy" id="1077284"/>
    <lineage>
        <taxon>Eukaryota</taxon>
        <taxon>Sar</taxon>
        <taxon>Alveolata</taxon>
        <taxon>Apicomplexa</taxon>
        <taxon>Aconoidasida</taxon>
        <taxon>Haemosporida</taxon>
        <taxon>Plasmodiidae</taxon>
        <taxon>Plasmodium</taxon>
        <taxon>Plasmodium (Plasmodium)</taxon>
    </lineage>
</organism>
<keyword evidence="1" id="KW-0812">Transmembrane</keyword>
<name>A0A0J9SFI1_PLAVI</name>
<dbReference type="Proteomes" id="UP000053562">
    <property type="component" value="Unassembled WGS sequence"/>
</dbReference>
<proteinExistence type="predicted"/>
<evidence type="ECO:0000256" key="1">
    <source>
        <dbReference type="SAM" id="Phobius"/>
    </source>
</evidence>
<accession>A0A0J9SFI1</accession>
<protein>
    <submittedName>
        <fullName evidence="2">Uncharacterized protein</fullName>
    </submittedName>
</protein>
<sequence>MFSRFYIYIYEYNFSLQHSNLMDLISLQYNLRMEKDNDEKYCVMMKILHQFFQYCKENIQYKKFRQEFKNEITSIRSGPENYKKNKEEYFKNLALDDSWISKARAIFQDSEAMSKNSPTIMSTLVSIILLFFFIYKVLKFFI</sequence>
<keyword evidence="1" id="KW-0472">Membrane</keyword>
<dbReference type="EMBL" id="KQ234226">
    <property type="protein sequence ID" value="KMZ81715.1"/>
    <property type="molecule type" value="Genomic_DNA"/>
</dbReference>
<keyword evidence="1" id="KW-1133">Transmembrane helix</keyword>
<feature type="transmembrane region" description="Helical" evidence="1">
    <location>
        <begin position="120"/>
        <end position="138"/>
    </location>
</feature>
<reference evidence="2 3" key="1">
    <citation type="submission" date="2011-08" db="EMBL/GenBank/DDBJ databases">
        <title>The Genome Sequence of Plasmodium vivax India VII.</title>
        <authorList>
            <consortium name="The Broad Institute Genome Sequencing Platform"/>
            <consortium name="The Broad Institute Genome Sequencing Center for Infectious Disease"/>
            <person name="Neafsey D."/>
            <person name="Carlton J."/>
            <person name="Barnwell J."/>
            <person name="Collins W."/>
            <person name="Escalante A."/>
            <person name="Mullikin J."/>
            <person name="Saul A."/>
            <person name="Guigo R."/>
            <person name="Camara F."/>
            <person name="Young S.K."/>
            <person name="Zeng Q."/>
            <person name="Gargeya S."/>
            <person name="Fitzgerald M."/>
            <person name="Haas B."/>
            <person name="Abouelleil A."/>
            <person name="Alvarado L."/>
            <person name="Arachchi H.M."/>
            <person name="Berlin A."/>
            <person name="Brown A."/>
            <person name="Chapman S.B."/>
            <person name="Chen Z."/>
            <person name="Dunbar C."/>
            <person name="Freedman E."/>
            <person name="Gearin G."/>
            <person name="Gellesch M."/>
            <person name="Goldberg J."/>
            <person name="Griggs A."/>
            <person name="Gujja S."/>
            <person name="Heiman D."/>
            <person name="Howarth C."/>
            <person name="Larson L."/>
            <person name="Lui A."/>
            <person name="MacDonald P.J.P."/>
            <person name="Montmayeur A."/>
            <person name="Murphy C."/>
            <person name="Neiman D."/>
            <person name="Pearson M."/>
            <person name="Priest M."/>
            <person name="Roberts A."/>
            <person name="Saif S."/>
            <person name="Shea T."/>
            <person name="Shenoy N."/>
            <person name="Sisk P."/>
            <person name="Stolte C."/>
            <person name="Sykes S."/>
            <person name="Wortman J."/>
            <person name="Nusbaum C."/>
            <person name="Birren B."/>
        </authorList>
    </citation>
    <scope>NUCLEOTIDE SEQUENCE [LARGE SCALE GENOMIC DNA]</scope>
    <source>
        <strain evidence="2 3">India VII</strain>
    </source>
</reference>
<gene>
    <name evidence="2" type="ORF">PVIIG_05547</name>
</gene>
<dbReference type="AlphaFoldDB" id="A0A0J9SFI1"/>